<organism evidence="1 2">
    <name type="scientific">Mycena rosella</name>
    <name type="common">Pink bonnet</name>
    <name type="synonym">Agaricus rosellus</name>
    <dbReference type="NCBI Taxonomy" id="1033263"/>
    <lineage>
        <taxon>Eukaryota</taxon>
        <taxon>Fungi</taxon>
        <taxon>Dikarya</taxon>
        <taxon>Basidiomycota</taxon>
        <taxon>Agaricomycotina</taxon>
        <taxon>Agaricomycetes</taxon>
        <taxon>Agaricomycetidae</taxon>
        <taxon>Agaricales</taxon>
        <taxon>Marasmiineae</taxon>
        <taxon>Mycenaceae</taxon>
        <taxon>Mycena</taxon>
    </lineage>
</organism>
<evidence type="ECO:0000313" key="1">
    <source>
        <dbReference type="EMBL" id="KAJ7686629.1"/>
    </source>
</evidence>
<accession>A0AAD7DA47</accession>
<name>A0AAD7DA47_MYCRO</name>
<reference evidence="1" key="1">
    <citation type="submission" date="2023-03" db="EMBL/GenBank/DDBJ databases">
        <title>Massive genome expansion in bonnet fungi (Mycena s.s.) driven by repeated elements and novel gene families across ecological guilds.</title>
        <authorList>
            <consortium name="Lawrence Berkeley National Laboratory"/>
            <person name="Harder C.B."/>
            <person name="Miyauchi S."/>
            <person name="Viragh M."/>
            <person name="Kuo A."/>
            <person name="Thoen E."/>
            <person name="Andreopoulos B."/>
            <person name="Lu D."/>
            <person name="Skrede I."/>
            <person name="Drula E."/>
            <person name="Henrissat B."/>
            <person name="Morin E."/>
            <person name="Kohler A."/>
            <person name="Barry K."/>
            <person name="LaButti K."/>
            <person name="Morin E."/>
            <person name="Salamov A."/>
            <person name="Lipzen A."/>
            <person name="Mereny Z."/>
            <person name="Hegedus B."/>
            <person name="Baldrian P."/>
            <person name="Stursova M."/>
            <person name="Weitz H."/>
            <person name="Taylor A."/>
            <person name="Grigoriev I.V."/>
            <person name="Nagy L.G."/>
            <person name="Martin F."/>
            <person name="Kauserud H."/>
        </authorList>
    </citation>
    <scope>NUCLEOTIDE SEQUENCE</scope>
    <source>
        <strain evidence="1">CBHHK067</strain>
    </source>
</reference>
<keyword evidence="2" id="KW-1185">Reference proteome</keyword>
<dbReference type="Proteomes" id="UP001221757">
    <property type="component" value="Unassembled WGS sequence"/>
</dbReference>
<protein>
    <submittedName>
        <fullName evidence="1">Uncharacterized protein</fullName>
    </submittedName>
</protein>
<evidence type="ECO:0000313" key="2">
    <source>
        <dbReference type="Proteomes" id="UP001221757"/>
    </source>
</evidence>
<dbReference type="EMBL" id="JARKIE010000094">
    <property type="protein sequence ID" value="KAJ7686629.1"/>
    <property type="molecule type" value="Genomic_DNA"/>
</dbReference>
<sequence length="267" mass="28553">MSGDRGSAKAREDDLIYLHPDTPTHRDVCLSNRLAESAIPLGLLALQRAARLETSLELVATLSAIRAYDRDDGMGKGGKDACNDLAGCKTINNFEDVADVGLKRNGEVGVVGGEKFVPGAEGVVGRLASRMNELQVHPHRAGMLIDPTEINILVFVYSRNQIDGSQCRPRAPSLYGLAVRWSRVGAQINRLGAAGAGKGEEGEGPTAIDCANRMTISVAILAALYVPGLVQHGLGHVCQLGGIDETQMHDTFRTQHIYGNPRHIGQI</sequence>
<gene>
    <name evidence="1" type="ORF">B0H17DRAFT_1136723</name>
</gene>
<comment type="caution">
    <text evidence="1">The sequence shown here is derived from an EMBL/GenBank/DDBJ whole genome shotgun (WGS) entry which is preliminary data.</text>
</comment>
<proteinExistence type="predicted"/>
<dbReference type="AlphaFoldDB" id="A0AAD7DA47"/>